<keyword evidence="2" id="KW-1185">Reference proteome</keyword>
<keyword evidence="1" id="KW-0670">Pyruvate</keyword>
<dbReference type="AlphaFoldDB" id="A0A2U3QFY7"/>
<sequence length="127" mass="14431">MSVRVKPIKGHIDRAGGIAFGIQNSSNYYVIRINALEDNVILFEYVNGKRYQRVAVNEKIHSNTWYDLSVEIIGDSIRGFLDGIPVIEYTADNQVQGFIGLWTKADSVTYFDELIIETKGNKKVIKF</sequence>
<evidence type="ECO:0000313" key="2">
    <source>
        <dbReference type="Proteomes" id="UP000245125"/>
    </source>
</evidence>
<reference evidence="2" key="1">
    <citation type="submission" date="2018-03" db="EMBL/GenBank/DDBJ databases">
        <authorList>
            <person name="Zecchin S."/>
        </authorList>
    </citation>
    <scope>NUCLEOTIDE SEQUENCE [LARGE SCALE GENOMIC DNA]</scope>
</reference>
<dbReference type="SUPFAM" id="SSF49899">
    <property type="entry name" value="Concanavalin A-like lectins/glucanases"/>
    <property type="match status" value="1"/>
</dbReference>
<dbReference type="Proteomes" id="UP000245125">
    <property type="component" value="Unassembled WGS sequence"/>
</dbReference>
<gene>
    <name evidence="1" type="ORF">NBG4_210001</name>
</gene>
<dbReference type="GO" id="GO:0016301">
    <property type="term" value="F:kinase activity"/>
    <property type="evidence" value="ECO:0007669"/>
    <property type="project" value="UniProtKB-KW"/>
</dbReference>
<organism evidence="1 2">
    <name type="scientific">Candidatus Sulfobium mesophilum</name>
    <dbReference type="NCBI Taxonomy" id="2016548"/>
    <lineage>
        <taxon>Bacteria</taxon>
        <taxon>Pseudomonadati</taxon>
        <taxon>Nitrospirota</taxon>
        <taxon>Nitrospiria</taxon>
        <taxon>Nitrospirales</taxon>
        <taxon>Nitrospiraceae</taxon>
        <taxon>Candidatus Sulfobium</taxon>
    </lineage>
</organism>
<dbReference type="Gene3D" id="2.60.120.560">
    <property type="entry name" value="Exo-inulinase, domain 1"/>
    <property type="match status" value="1"/>
</dbReference>
<keyword evidence="1" id="KW-0808">Transferase</keyword>
<dbReference type="EMBL" id="OUUY01000066">
    <property type="protein sequence ID" value="SPQ00326.1"/>
    <property type="molecule type" value="Genomic_DNA"/>
</dbReference>
<dbReference type="InterPro" id="IPR013320">
    <property type="entry name" value="ConA-like_dom_sf"/>
</dbReference>
<keyword evidence="1" id="KW-0418">Kinase</keyword>
<protein>
    <submittedName>
        <fullName evidence="1">Pyruvate phosphate dikinase, PEP/pyruvate binding protein</fullName>
    </submittedName>
</protein>
<proteinExistence type="predicted"/>
<accession>A0A2U3QFY7</accession>
<evidence type="ECO:0000313" key="1">
    <source>
        <dbReference type="EMBL" id="SPQ00326.1"/>
    </source>
</evidence>
<name>A0A2U3QFY7_9BACT</name>